<gene>
    <name evidence="1" type="ORF">M9458_055811</name>
</gene>
<dbReference type="AlphaFoldDB" id="A0ABD0MJ00"/>
<protein>
    <submittedName>
        <fullName evidence="1">Uncharacterized protein</fullName>
    </submittedName>
</protein>
<feature type="non-terminal residue" evidence="1">
    <location>
        <position position="1"/>
    </location>
</feature>
<feature type="non-terminal residue" evidence="1">
    <location>
        <position position="58"/>
    </location>
</feature>
<accession>A0ABD0MJ00</accession>
<name>A0ABD0MJ00_CIRMR</name>
<reference evidence="1 2" key="1">
    <citation type="submission" date="2024-05" db="EMBL/GenBank/DDBJ databases">
        <title>Genome sequencing and assembly of Indian major carp, Cirrhinus mrigala (Hamilton, 1822).</title>
        <authorList>
            <person name="Mohindra V."/>
            <person name="Chowdhury L.M."/>
            <person name="Lal K."/>
            <person name="Jena J.K."/>
        </authorList>
    </citation>
    <scope>NUCLEOTIDE SEQUENCE [LARGE SCALE GENOMIC DNA]</scope>
    <source>
        <strain evidence="1">CM1030</strain>
        <tissue evidence="1">Blood</tissue>
    </source>
</reference>
<evidence type="ECO:0000313" key="2">
    <source>
        <dbReference type="Proteomes" id="UP001529510"/>
    </source>
</evidence>
<sequence>TDPNSSLYSVISISIPSSASSSNIALNPRLKTTCFTAGKSNAHWLSRTFVTDYDIPCF</sequence>
<organism evidence="1 2">
    <name type="scientific">Cirrhinus mrigala</name>
    <name type="common">Mrigala</name>
    <dbReference type="NCBI Taxonomy" id="683832"/>
    <lineage>
        <taxon>Eukaryota</taxon>
        <taxon>Metazoa</taxon>
        <taxon>Chordata</taxon>
        <taxon>Craniata</taxon>
        <taxon>Vertebrata</taxon>
        <taxon>Euteleostomi</taxon>
        <taxon>Actinopterygii</taxon>
        <taxon>Neopterygii</taxon>
        <taxon>Teleostei</taxon>
        <taxon>Ostariophysi</taxon>
        <taxon>Cypriniformes</taxon>
        <taxon>Cyprinidae</taxon>
        <taxon>Labeoninae</taxon>
        <taxon>Labeonini</taxon>
        <taxon>Cirrhinus</taxon>
    </lineage>
</organism>
<dbReference type="EMBL" id="JAMKFB020000588">
    <property type="protein sequence ID" value="KAL0148884.1"/>
    <property type="molecule type" value="Genomic_DNA"/>
</dbReference>
<proteinExistence type="predicted"/>
<comment type="caution">
    <text evidence="1">The sequence shown here is derived from an EMBL/GenBank/DDBJ whole genome shotgun (WGS) entry which is preliminary data.</text>
</comment>
<dbReference type="Proteomes" id="UP001529510">
    <property type="component" value="Unassembled WGS sequence"/>
</dbReference>
<keyword evidence="2" id="KW-1185">Reference proteome</keyword>
<evidence type="ECO:0000313" key="1">
    <source>
        <dbReference type="EMBL" id="KAL0148884.1"/>
    </source>
</evidence>